<dbReference type="SUPFAM" id="SSF118290">
    <property type="entry name" value="WRKY DNA-binding domain"/>
    <property type="match status" value="2"/>
</dbReference>
<comment type="subcellular location">
    <subcellularLocation>
        <location evidence="1">Nucleus</location>
    </subcellularLocation>
</comment>
<keyword evidence="6" id="KW-0539">Nucleus</keyword>
<dbReference type="Gene3D" id="2.20.25.80">
    <property type="entry name" value="WRKY domain"/>
    <property type="match status" value="2"/>
</dbReference>
<feature type="region of interest" description="Disordered" evidence="7">
    <location>
        <begin position="283"/>
        <end position="357"/>
    </location>
</feature>
<evidence type="ECO:0000256" key="7">
    <source>
        <dbReference type="SAM" id="MobiDB-lite"/>
    </source>
</evidence>
<sequence length="477" mass="53326">MATQMKERVHEVSLEKLLVKQDLTHVSDKPLSAEGASVKLQNRLNPNFKPRSSQSREKKVAELGKPTFAPVEMKPRQNVAVDGSSASQPRKRKKSHPANHGKDNDASQFSQVFIVPKEESVGTGNKHSNDERNHMSDSLVLSRITSEEDLDNPKPLKGVFDAHSDGERVTHLEGLEKGLDKLQPRRNPEIGAHAPQFDQRNGQAPEKPSEDGYNWRKYGQKFVRGNEFIRSYYKCTHVNCTAKRQVERSHGGHIAEIKYIGNHEHPKPQNSPQVSTITQVRRPDLPASEVMPGGKCETTETKQSPSALFDAGTPYSALQSHNLPDEDEYSTCREPKKQKKTSSSCDDNKPHGEPKHVVQTMTDGDIVSDGYRWRKYGQKFVKGNPYPRSYYRCSNSGCPAKKHVEKASHDPKMVMTTYEGKHVHDMPPCRTTTLQKSGECVNATNTRMASSGDPRPSETGENKYDGSLDMVVYVGAT</sequence>
<evidence type="ECO:0000256" key="5">
    <source>
        <dbReference type="ARBA" id="ARBA00023163"/>
    </source>
</evidence>
<evidence type="ECO:0000256" key="1">
    <source>
        <dbReference type="ARBA" id="ARBA00004123"/>
    </source>
</evidence>
<evidence type="ECO:0000256" key="4">
    <source>
        <dbReference type="ARBA" id="ARBA00023125"/>
    </source>
</evidence>
<feature type="region of interest" description="Disordered" evidence="7">
    <location>
        <begin position="28"/>
        <end position="139"/>
    </location>
</feature>
<keyword evidence="3" id="KW-0805">Transcription regulation</keyword>
<proteinExistence type="predicted"/>
<feature type="compositionally biased region" description="Basic and acidic residues" evidence="7">
    <location>
        <begin position="346"/>
        <end position="356"/>
    </location>
</feature>
<feature type="region of interest" description="Disordered" evidence="7">
    <location>
        <begin position="445"/>
        <end position="464"/>
    </location>
</feature>
<evidence type="ECO:0000313" key="10">
    <source>
        <dbReference type="Proteomes" id="UP001152484"/>
    </source>
</evidence>
<feature type="region of interest" description="Disordered" evidence="7">
    <location>
        <begin position="181"/>
        <end position="214"/>
    </location>
</feature>
<name>A0A9P0ZXT2_CUSEU</name>
<keyword evidence="2" id="KW-0677">Repeat</keyword>
<feature type="domain" description="WRKY" evidence="8">
    <location>
        <begin position="362"/>
        <end position="427"/>
    </location>
</feature>
<gene>
    <name evidence="9" type="ORF">CEURO_LOCUS21113</name>
</gene>
<reference evidence="9" key="1">
    <citation type="submission" date="2022-07" db="EMBL/GenBank/DDBJ databases">
        <authorList>
            <person name="Macas J."/>
            <person name="Novak P."/>
            <person name="Neumann P."/>
        </authorList>
    </citation>
    <scope>NUCLEOTIDE SEQUENCE</scope>
</reference>
<accession>A0A9P0ZXT2</accession>
<protein>
    <recommendedName>
        <fullName evidence="8">WRKY domain-containing protein</fullName>
    </recommendedName>
</protein>
<dbReference type="EMBL" id="CAMAPE010000070">
    <property type="protein sequence ID" value="CAH9116347.1"/>
    <property type="molecule type" value="Genomic_DNA"/>
</dbReference>
<dbReference type="GO" id="GO:0005634">
    <property type="term" value="C:nucleus"/>
    <property type="evidence" value="ECO:0007669"/>
    <property type="project" value="UniProtKB-SubCell"/>
</dbReference>
<dbReference type="PANTHER" id="PTHR31221">
    <property type="entry name" value="WRKY TRANSCRIPTION FACTOR PROTEIN 1-RELATED"/>
    <property type="match status" value="1"/>
</dbReference>
<dbReference type="Pfam" id="PF03106">
    <property type="entry name" value="WRKY"/>
    <property type="match status" value="2"/>
</dbReference>
<keyword evidence="5" id="KW-0804">Transcription</keyword>
<dbReference type="InterPro" id="IPR036576">
    <property type="entry name" value="WRKY_dom_sf"/>
</dbReference>
<dbReference type="PROSITE" id="PS50811">
    <property type="entry name" value="WRKY"/>
    <property type="match status" value="2"/>
</dbReference>
<dbReference type="GO" id="GO:0043565">
    <property type="term" value="F:sequence-specific DNA binding"/>
    <property type="evidence" value="ECO:0007669"/>
    <property type="project" value="InterPro"/>
</dbReference>
<feature type="domain" description="WRKY" evidence="8">
    <location>
        <begin position="204"/>
        <end position="268"/>
    </location>
</feature>
<dbReference type="OrthoDB" id="1918969at2759"/>
<evidence type="ECO:0000313" key="9">
    <source>
        <dbReference type="EMBL" id="CAH9116347.1"/>
    </source>
</evidence>
<keyword evidence="10" id="KW-1185">Reference proteome</keyword>
<evidence type="ECO:0000259" key="8">
    <source>
        <dbReference type="PROSITE" id="PS50811"/>
    </source>
</evidence>
<dbReference type="InterPro" id="IPR003657">
    <property type="entry name" value="WRKY_dom"/>
</dbReference>
<dbReference type="GO" id="GO:0003700">
    <property type="term" value="F:DNA-binding transcription factor activity"/>
    <property type="evidence" value="ECO:0007669"/>
    <property type="project" value="InterPro"/>
</dbReference>
<dbReference type="AlphaFoldDB" id="A0A9P0ZXT2"/>
<dbReference type="PANTHER" id="PTHR31221:SF125">
    <property type="entry name" value="WRKY TRANSCRIPTION FACTOR 1"/>
    <property type="match status" value="1"/>
</dbReference>
<dbReference type="InterPro" id="IPR044810">
    <property type="entry name" value="WRKY_plant"/>
</dbReference>
<organism evidence="9 10">
    <name type="scientific">Cuscuta europaea</name>
    <name type="common">European dodder</name>
    <dbReference type="NCBI Taxonomy" id="41803"/>
    <lineage>
        <taxon>Eukaryota</taxon>
        <taxon>Viridiplantae</taxon>
        <taxon>Streptophyta</taxon>
        <taxon>Embryophyta</taxon>
        <taxon>Tracheophyta</taxon>
        <taxon>Spermatophyta</taxon>
        <taxon>Magnoliopsida</taxon>
        <taxon>eudicotyledons</taxon>
        <taxon>Gunneridae</taxon>
        <taxon>Pentapetalae</taxon>
        <taxon>asterids</taxon>
        <taxon>lamiids</taxon>
        <taxon>Solanales</taxon>
        <taxon>Convolvulaceae</taxon>
        <taxon>Cuscuteae</taxon>
        <taxon>Cuscuta</taxon>
        <taxon>Cuscuta subgen. Cuscuta</taxon>
    </lineage>
</organism>
<keyword evidence="4" id="KW-0238">DNA-binding</keyword>
<evidence type="ECO:0000256" key="6">
    <source>
        <dbReference type="ARBA" id="ARBA00023242"/>
    </source>
</evidence>
<dbReference type="SMART" id="SM00774">
    <property type="entry name" value="WRKY"/>
    <property type="match status" value="2"/>
</dbReference>
<evidence type="ECO:0000256" key="3">
    <source>
        <dbReference type="ARBA" id="ARBA00023015"/>
    </source>
</evidence>
<feature type="compositionally biased region" description="Polar residues" evidence="7">
    <location>
        <begin position="39"/>
        <end position="53"/>
    </location>
</feature>
<feature type="compositionally biased region" description="Basic and acidic residues" evidence="7">
    <location>
        <begin position="455"/>
        <end position="464"/>
    </location>
</feature>
<evidence type="ECO:0000256" key="2">
    <source>
        <dbReference type="ARBA" id="ARBA00022737"/>
    </source>
</evidence>
<comment type="caution">
    <text evidence="9">The sequence shown here is derived from an EMBL/GenBank/DDBJ whole genome shotgun (WGS) entry which is preliminary data.</text>
</comment>
<dbReference type="FunFam" id="2.20.25.80:FF:000006">
    <property type="entry name" value="WRKY transcription factor"/>
    <property type="match status" value="2"/>
</dbReference>
<feature type="compositionally biased region" description="Basic residues" evidence="7">
    <location>
        <begin position="89"/>
        <end position="99"/>
    </location>
</feature>
<dbReference type="Proteomes" id="UP001152484">
    <property type="component" value="Unassembled WGS sequence"/>
</dbReference>